<name>A0A5S9QNG8_MYCVN</name>
<dbReference type="InterPro" id="IPR002575">
    <property type="entry name" value="Aminoglycoside_PTrfase"/>
</dbReference>
<accession>A0A5S9QNG8</accession>
<evidence type="ECO:0000313" key="2">
    <source>
        <dbReference type="EMBL" id="CAA0119740.1"/>
    </source>
</evidence>
<sequence>MLTSDQIADRTARAVAAATAAGHDFGLRVDEPRVLYDVFSVIVHLAPAPVVVRVPTVLPRSYLESPARQTAQQRSEIAVTGWLADRGHPVVAPSPLVPREPVRRHGFSMTFWDHVQEIPDAVIDPARRFEATARLHAALRGYDGHHLGFWTPFNDYIPDGLHELGQRPDLLSVADHARAQREWSLLASALASRTAFAEAFPGVGFQTIHGDAPFHNLINTADGELWSDFELVTTGPVESDLAMAGPEGVAVYNDAAARLGLRPVHEPALRVTEAAALLAAVACLGLAPQLPILVDAVKPIVDQWRAGPSIAEMIE</sequence>
<reference evidence="2 3" key="1">
    <citation type="submission" date="2019-11" db="EMBL/GenBank/DDBJ databases">
        <authorList>
            <person name="Holert J."/>
        </authorList>
    </citation>
    <scope>NUCLEOTIDE SEQUENCE [LARGE SCALE GENOMIC DNA]</scope>
    <source>
        <strain evidence="2">BC8_1</strain>
    </source>
</reference>
<organism evidence="2 3">
    <name type="scientific">Mycolicibacterium vanbaalenii</name>
    <name type="common">Mycobacterium vanbaalenii</name>
    <dbReference type="NCBI Taxonomy" id="110539"/>
    <lineage>
        <taxon>Bacteria</taxon>
        <taxon>Bacillati</taxon>
        <taxon>Actinomycetota</taxon>
        <taxon>Actinomycetes</taxon>
        <taxon>Mycobacteriales</taxon>
        <taxon>Mycobacteriaceae</taxon>
        <taxon>Mycolicibacterium</taxon>
    </lineage>
</organism>
<dbReference type="RefSeq" id="WP_159230790.1">
    <property type="nucleotide sequence ID" value="NZ_CACSIP010000017.1"/>
</dbReference>
<dbReference type="Pfam" id="PF01636">
    <property type="entry name" value="APH"/>
    <property type="match status" value="1"/>
</dbReference>
<dbReference type="OrthoDB" id="115252at2"/>
<evidence type="ECO:0000259" key="1">
    <source>
        <dbReference type="Pfam" id="PF01636"/>
    </source>
</evidence>
<dbReference type="EMBL" id="CACSIP010000017">
    <property type="protein sequence ID" value="CAA0119740.1"/>
    <property type="molecule type" value="Genomic_DNA"/>
</dbReference>
<dbReference type="InterPro" id="IPR011009">
    <property type="entry name" value="Kinase-like_dom_sf"/>
</dbReference>
<dbReference type="AlphaFoldDB" id="A0A5S9QNG8"/>
<dbReference type="SUPFAM" id="SSF56112">
    <property type="entry name" value="Protein kinase-like (PK-like)"/>
    <property type="match status" value="1"/>
</dbReference>
<gene>
    <name evidence="2" type="ORF">AELLOGFF_04176</name>
</gene>
<keyword evidence="3" id="KW-1185">Reference proteome</keyword>
<feature type="domain" description="Aminoglycoside phosphotransferase" evidence="1">
    <location>
        <begin position="65"/>
        <end position="245"/>
    </location>
</feature>
<dbReference type="Proteomes" id="UP000430146">
    <property type="component" value="Unassembled WGS sequence"/>
</dbReference>
<protein>
    <recommendedName>
        <fullName evidence="1">Aminoglycoside phosphotransferase domain-containing protein</fullName>
    </recommendedName>
</protein>
<evidence type="ECO:0000313" key="3">
    <source>
        <dbReference type="Proteomes" id="UP000430146"/>
    </source>
</evidence>
<proteinExistence type="predicted"/>